<dbReference type="GO" id="GO:0030154">
    <property type="term" value="P:cell differentiation"/>
    <property type="evidence" value="ECO:0007669"/>
    <property type="project" value="UniProtKB-KW"/>
</dbReference>
<proteinExistence type="predicted"/>
<accession>A0A3B4EEG7</accession>
<dbReference type="CDD" id="cd18909">
    <property type="entry name" value="bHLH_TCFL5"/>
    <property type="match status" value="1"/>
</dbReference>
<dbReference type="Gene3D" id="4.10.280.10">
    <property type="entry name" value="Helix-loop-helix DNA-binding domain"/>
    <property type="match status" value="1"/>
</dbReference>
<evidence type="ECO:0000256" key="5">
    <source>
        <dbReference type="ARBA" id="ARBA00023015"/>
    </source>
</evidence>
<dbReference type="OMA" id="DIQNVCE"/>
<dbReference type="InterPro" id="IPR011598">
    <property type="entry name" value="bHLH_dom"/>
</dbReference>
<evidence type="ECO:0000256" key="8">
    <source>
        <dbReference type="ARBA" id="ARBA00023242"/>
    </source>
</evidence>
<dbReference type="GO" id="GO:0005634">
    <property type="term" value="C:nucleus"/>
    <property type="evidence" value="ECO:0007669"/>
    <property type="project" value="UniProtKB-SubCell"/>
</dbReference>
<dbReference type="SMART" id="SM00353">
    <property type="entry name" value="HLH"/>
    <property type="match status" value="1"/>
</dbReference>
<dbReference type="GO" id="GO:0000978">
    <property type="term" value="F:RNA polymerase II cis-regulatory region sequence-specific DNA binding"/>
    <property type="evidence" value="ECO:0007669"/>
    <property type="project" value="TreeGrafter"/>
</dbReference>
<sequence length="246" mass="27803">MLQHSTDTQGIALLSQSENWPKTDKMAAVECTFPGTFLNTHVQGLNHLLEGSKHPEEILPKNFTFSYRPDKTTDVLLRAPYIIHTDKAEEQRGTKLESEAEEKSDPPAKRSRKCVPRALQVQAPNIIHGPGNWKKGCVVPGFKHGKTAGSPLEIKQQRERHNSKERDRRRRIRLCCDELNLLVPFCTAETDKATTLQWTTAFLKYIRELHGDSLKQDFENAFCGETGVRLKPSSATTVRDVAESKI</sequence>
<comment type="subcellular location">
    <subcellularLocation>
        <location evidence="1">Nucleus</location>
    </subcellularLocation>
</comment>
<dbReference type="OrthoDB" id="9946078at2759"/>
<dbReference type="GO" id="GO:0046983">
    <property type="term" value="F:protein dimerization activity"/>
    <property type="evidence" value="ECO:0007669"/>
    <property type="project" value="InterPro"/>
</dbReference>
<evidence type="ECO:0000256" key="6">
    <source>
        <dbReference type="ARBA" id="ARBA00023125"/>
    </source>
</evidence>
<dbReference type="STRING" id="42514.ENSPNAP00000034917"/>
<keyword evidence="7" id="KW-0804">Transcription</keyword>
<keyword evidence="5" id="KW-0805">Transcription regulation</keyword>
<evidence type="ECO:0000256" key="1">
    <source>
        <dbReference type="ARBA" id="ARBA00004123"/>
    </source>
</evidence>
<keyword evidence="4" id="KW-0744">Spermatogenesis</keyword>
<reference evidence="11 12" key="1">
    <citation type="submission" date="2020-10" db="EMBL/GenBank/DDBJ databases">
        <title>Pygocentrus nattereri (red-bellied piranha) genome, fPygNat1, primary haplotype.</title>
        <authorList>
            <person name="Myers G."/>
            <person name="Meyer A."/>
            <person name="Karagic N."/>
            <person name="Pippel M."/>
            <person name="Winkler S."/>
            <person name="Tracey A."/>
            <person name="Wood J."/>
            <person name="Formenti G."/>
            <person name="Howe K."/>
            <person name="Fedrigo O."/>
            <person name="Jarvis E.D."/>
        </authorList>
    </citation>
    <scope>NUCLEOTIDE SEQUENCE [LARGE SCALE GENOMIC DNA]</scope>
</reference>
<feature type="compositionally biased region" description="Basic and acidic residues" evidence="9">
    <location>
        <begin position="88"/>
        <end position="108"/>
    </location>
</feature>
<name>A0A3B4EEG7_PYGNA</name>
<feature type="region of interest" description="Disordered" evidence="9">
    <location>
        <begin position="88"/>
        <end position="113"/>
    </location>
</feature>
<keyword evidence="12" id="KW-1185">Reference proteome</keyword>
<dbReference type="Ensembl" id="ENSPNAT00000027240.2">
    <property type="protein sequence ID" value="ENSPNAP00000034917.2"/>
    <property type="gene ID" value="ENSPNAG00000024507.2"/>
</dbReference>
<dbReference type="PROSITE" id="PS50888">
    <property type="entry name" value="BHLH"/>
    <property type="match status" value="1"/>
</dbReference>
<organism evidence="11 12">
    <name type="scientific">Pygocentrus nattereri</name>
    <name type="common">Red-bellied piranha</name>
    <dbReference type="NCBI Taxonomy" id="42514"/>
    <lineage>
        <taxon>Eukaryota</taxon>
        <taxon>Metazoa</taxon>
        <taxon>Chordata</taxon>
        <taxon>Craniata</taxon>
        <taxon>Vertebrata</taxon>
        <taxon>Euteleostomi</taxon>
        <taxon>Actinopterygii</taxon>
        <taxon>Neopterygii</taxon>
        <taxon>Teleostei</taxon>
        <taxon>Ostariophysi</taxon>
        <taxon>Characiformes</taxon>
        <taxon>Characoidei</taxon>
        <taxon>Pygocentrus</taxon>
    </lineage>
</organism>
<evidence type="ECO:0000256" key="9">
    <source>
        <dbReference type="SAM" id="MobiDB-lite"/>
    </source>
</evidence>
<evidence type="ECO:0000313" key="12">
    <source>
        <dbReference type="Proteomes" id="UP001501920"/>
    </source>
</evidence>
<dbReference type="PANTHER" id="PTHR15402:SF2">
    <property type="entry name" value="TRANSCRIPTION FACTOR LIKE 5"/>
    <property type="match status" value="1"/>
</dbReference>
<dbReference type="GO" id="GO:0000981">
    <property type="term" value="F:DNA-binding transcription factor activity, RNA polymerase II-specific"/>
    <property type="evidence" value="ECO:0007669"/>
    <property type="project" value="TreeGrafter"/>
</dbReference>
<dbReference type="SUPFAM" id="SSF47459">
    <property type="entry name" value="HLH, helix-loop-helix DNA-binding domain"/>
    <property type="match status" value="1"/>
</dbReference>
<dbReference type="InterPro" id="IPR036638">
    <property type="entry name" value="HLH_DNA-bd_sf"/>
</dbReference>
<dbReference type="AlphaFoldDB" id="A0A3B4EEG7"/>
<keyword evidence="2" id="KW-0217">Developmental protein</keyword>
<evidence type="ECO:0000256" key="3">
    <source>
        <dbReference type="ARBA" id="ARBA00022782"/>
    </source>
</evidence>
<keyword evidence="3" id="KW-0221">Differentiation</keyword>
<keyword evidence="8" id="KW-0539">Nucleus</keyword>
<reference evidence="11" key="3">
    <citation type="submission" date="2025-09" db="UniProtKB">
        <authorList>
            <consortium name="Ensembl"/>
        </authorList>
    </citation>
    <scope>IDENTIFICATION</scope>
</reference>
<keyword evidence="6" id="KW-0238">DNA-binding</keyword>
<dbReference type="InterPro" id="IPR039583">
    <property type="entry name" value="TCFL5/SOLH1/2"/>
</dbReference>
<dbReference type="PANTHER" id="PTHR15402">
    <property type="entry name" value="TRANSCRIPTION FACTOR-LIKE 5 PROTEIN"/>
    <property type="match status" value="1"/>
</dbReference>
<protein>
    <recommendedName>
        <fullName evidence="10">BHLH domain-containing protein</fullName>
    </recommendedName>
</protein>
<dbReference type="Pfam" id="PF00010">
    <property type="entry name" value="HLH"/>
    <property type="match status" value="1"/>
</dbReference>
<evidence type="ECO:0000313" key="11">
    <source>
        <dbReference type="Ensembl" id="ENSPNAP00000034917.2"/>
    </source>
</evidence>
<dbReference type="Proteomes" id="UP001501920">
    <property type="component" value="Chromosome 9"/>
</dbReference>
<evidence type="ECO:0000259" key="10">
    <source>
        <dbReference type="PROSITE" id="PS50888"/>
    </source>
</evidence>
<dbReference type="GeneTree" id="ENSGT00390000002821"/>
<evidence type="ECO:0000256" key="2">
    <source>
        <dbReference type="ARBA" id="ARBA00022473"/>
    </source>
</evidence>
<evidence type="ECO:0000256" key="4">
    <source>
        <dbReference type="ARBA" id="ARBA00022871"/>
    </source>
</evidence>
<dbReference type="FunFam" id="4.10.280.10:FF:000057">
    <property type="entry name" value="transcription factor-like 5 protein-like"/>
    <property type="match status" value="1"/>
</dbReference>
<reference evidence="11" key="2">
    <citation type="submission" date="2025-08" db="UniProtKB">
        <authorList>
            <consortium name="Ensembl"/>
        </authorList>
    </citation>
    <scope>IDENTIFICATION</scope>
</reference>
<feature type="domain" description="BHLH" evidence="10">
    <location>
        <begin position="156"/>
        <end position="206"/>
    </location>
</feature>
<evidence type="ECO:0000256" key="7">
    <source>
        <dbReference type="ARBA" id="ARBA00023163"/>
    </source>
</evidence>
<dbReference type="GO" id="GO:0007283">
    <property type="term" value="P:spermatogenesis"/>
    <property type="evidence" value="ECO:0007669"/>
    <property type="project" value="UniProtKB-KW"/>
</dbReference>